<proteinExistence type="predicted"/>
<dbReference type="SUPFAM" id="SSF56935">
    <property type="entry name" value="Porins"/>
    <property type="match status" value="2"/>
</dbReference>
<evidence type="ECO:0000313" key="4">
    <source>
        <dbReference type="Proteomes" id="UP000514713"/>
    </source>
</evidence>
<evidence type="ECO:0000256" key="2">
    <source>
        <dbReference type="SAM" id="Phobius"/>
    </source>
</evidence>
<dbReference type="Gene3D" id="2.60.40.10">
    <property type="entry name" value="Immunoglobulins"/>
    <property type="match status" value="1"/>
</dbReference>
<dbReference type="EMBL" id="CP054698">
    <property type="protein sequence ID" value="QMS92226.1"/>
    <property type="molecule type" value="Genomic_DNA"/>
</dbReference>
<feature type="transmembrane region" description="Helical" evidence="2">
    <location>
        <begin position="12"/>
        <end position="32"/>
    </location>
</feature>
<gene>
    <name evidence="3" type="ORF">HUN01_33285</name>
</gene>
<keyword evidence="4" id="KW-1185">Reference proteome</keyword>
<keyword evidence="2" id="KW-0812">Transmembrane</keyword>
<dbReference type="InterPro" id="IPR013783">
    <property type="entry name" value="Ig-like_fold"/>
</dbReference>
<keyword evidence="3" id="KW-0675">Receptor</keyword>
<keyword evidence="2" id="KW-0472">Membrane</keyword>
<dbReference type="Proteomes" id="UP000514713">
    <property type="component" value="Chromosome"/>
</dbReference>
<feature type="compositionally biased region" description="Polar residues" evidence="1">
    <location>
        <begin position="88"/>
        <end position="97"/>
    </location>
</feature>
<protein>
    <submittedName>
        <fullName evidence="3">TonB-dependent receptor</fullName>
    </submittedName>
</protein>
<organism evidence="3 4">
    <name type="scientific">Nostoc edaphicum CCNP1411</name>
    <dbReference type="NCBI Taxonomy" id="1472755"/>
    <lineage>
        <taxon>Bacteria</taxon>
        <taxon>Bacillati</taxon>
        <taxon>Cyanobacteriota</taxon>
        <taxon>Cyanophyceae</taxon>
        <taxon>Nostocales</taxon>
        <taxon>Nostocaceae</taxon>
        <taxon>Nostoc</taxon>
    </lineage>
</organism>
<reference evidence="4" key="1">
    <citation type="submission" date="2020-06" db="EMBL/GenBank/DDBJ databases">
        <title>Nostoc edaphicum CCNP1411 genome.</title>
        <authorList>
            <person name="Fidor A."/>
            <person name="Grabski M."/>
            <person name="Gawor J."/>
            <person name="Gromadka R."/>
            <person name="Wegrzyn G."/>
            <person name="Mazur-Marzec H."/>
        </authorList>
    </citation>
    <scope>NUCLEOTIDE SEQUENCE [LARGE SCALE GENOMIC DNA]</scope>
    <source>
        <strain evidence="4">CCNP1411</strain>
    </source>
</reference>
<feature type="region of interest" description="Disordered" evidence="1">
    <location>
        <begin position="44"/>
        <end position="97"/>
    </location>
</feature>
<dbReference type="RefSeq" id="WP_181929734.1">
    <property type="nucleotide sequence ID" value="NZ_CP054698.1"/>
</dbReference>
<dbReference type="KEGG" id="ned:HUN01_33285"/>
<name>A0A7D7R9U9_9NOSO</name>
<accession>A0A7D7R9U9</accession>
<evidence type="ECO:0000256" key="1">
    <source>
        <dbReference type="SAM" id="MobiDB-lite"/>
    </source>
</evidence>
<evidence type="ECO:0000313" key="3">
    <source>
        <dbReference type="EMBL" id="QMS92226.1"/>
    </source>
</evidence>
<sequence>MKLRLHCTTTFNLRLIGAMPVMALSLVLYPAIAKAEITSENLLFPDSPSQVDKGVEDPDFSSSKRGEALNSPHLLGSSDKQFSPLELPSTSSAPVTHTSIPDIQPSETEIQPFQPATSVDLPRGLRKIAARKDTETQLEASPTEIQPFQPATSVDLPRGLRKIAGVEDTETTEGVNENLPVSPTIPISTAIKILTPTADSVVDVQASTVIVQFPTGSQVQLRVNGALVDSSLVGRTETDATTNLVTQTWYGVSLKEGANTISAQVVGGTEPPVTVQVAVRGAPQKLTVETVESRIPADGRSTATIRGQLIDASGNRSNRDAVVTLIPTAGELVGKDFKPDEPGFQVEAKAGQFIAILRSQLKAETVTIRAIANDLEAFTQLQFETSLRPSLVTGVIDLRLGARGTNYYGSFRDFLPPDKDNRTQLDFNSAIFATGAIGEWLFTGAYNSSRSLNEDCNCDNRLFRTYQFSEQNYPVYGDSSKVDVVAPSIDSVFLRFERSSRIPGSNPDYGMWGDYNTEEFARRSQQFTAITRQLHGFKANYNLGNLQITGFYGNNLEGFQRDTIAPDGTSGYYFLSRRLLQPGSENVFIELEELNRPGTVLERKQLNRGPDYEIDYDRGTLIFREPILRTDIDQTGQVLVRRIIVSYQYDDQNSDGNIYAGRLQYNLSRKLNQESWIGATYVQENHGVRDFQLYGADALIALGDKGKLIAEYAHSTNDSDVVGKVSGDAYRLEAEGQIANGIQGRAYYRFADTGFANNATISFVPGQTRYGAQVTAKVTSSTNVRVQYDHEDNFGIAPQPLDTFEELFAPRYESIPGSKVDNSLTTISAGIQQRLGKAILDVDWIHRNREDRIPDSALNSNSNQLRSRFTVPIAKNLTFQAQNELSLSSQKDTVYPDRTILGLNWAALPGVSVSLAQQFYTGGQFSGNSITSLSVNGEHKLGTDTTLTGRYSILGGANELTTQGAIGLNNRWTIASGLRLNLAYEHVFGNFFGRTAAGQQYAQPYAFGQAASAIGFEGGDSYSIGLEYSDNPQFQASARYEHRSSSGGSNTVITAGATGKISPALTALVRYQQANSSNQKLSGLGDTANLKLGLAYRDPNSDKFNALLRYEYRQNPTIIPETILLGSGTGSQDHTFALEAIYAPNWQWEFYGKYALRNSTSYLADDLVGTSMVNLGQLRATYRLGYSWDLVGEARWIGQSNYSETGFVLETGYYLTPNLRLSAGYVFGKVDDRDFSGTRSAGGAYLGFTVKLDELFDGFGQQKPVARQQPESTVQTLVKKLKNRIQESGARIQN</sequence>
<keyword evidence="2" id="KW-1133">Transmembrane helix</keyword>